<evidence type="ECO:0000256" key="4">
    <source>
        <dbReference type="ARBA" id="ARBA00023242"/>
    </source>
</evidence>
<dbReference type="GO" id="GO:0005829">
    <property type="term" value="C:cytosol"/>
    <property type="evidence" value="ECO:0007669"/>
    <property type="project" value="TreeGrafter"/>
</dbReference>
<dbReference type="PROSITE" id="PS50166">
    <property type="entry name" value="IMPORTIN_B_NT"/>
    <property type="match status" value="1"/>
</dbReference>
<evidence type="ECO:0000256" key="2">
    <source>
        <dbReference type="ARBA" id="ARBA00007991"/>
    </source>
</evidence>
<gene>
    <name evidence="6" type="ORF">HGUI_02826</name>
</gene>
<dbReference type="Gene3D" id="1.25.10.10">
    <property type="entry name" value="Leucine-rich Repeat Variant"/>
    <property type="match status" value="1"/>
</dbReference>
<dbReference type="GO" id="GO:0031267">
    <property type="term" value="F:small GTPase binding"/>
    <property type="evidence" value="ECO:0007669"/>
    <property type="project" value="InterPro"/>
</dbReference>
<dbReference type="OrthoDB" id="361693at2759"/>
<keyword evidence="3" id="KW-0813">Transport</keyword>
<comment type="similarity">
    <text evidence="2">Belongs to the importin beta family.</text>
</comment>
<dbReference type="GO" id="GO:0006606">
    <property type="term" value="P:protein import into nucleus"/>
    <property type="evidence" value="ECO:0007669"/>
    <property type="project" value="TreeGrafter"/>
</dbReference>
<dbReference type="Proteomes" id="UP000183365">
    <property type="component" value="Unassembled WGS sequence"/>
</dbReference>
<accession>A0A1L0B2K2</accession>
<keyword evidence="4" id="KW-0539">Nucleus</keyword>
<dbReference type="PANTHER" id="PTHR10997">
    <property type="entry name" value="IMPORTIN-7, 8, 11"/>
    <property type="match status" value="1"/>
</dbReference>
<evidence type="ECO:0000313" key="6">
    <source>
        <dbReference type="EMBL" id="SGZ40626.1"/>
    </source>
</evidence>
<evidence type="ECO:0000256" key="3">
    <source>
        <dbReference type="ARBA" id="ARBA00022448"/>
    </source>
</evidence>
<proteinExistence type="inferred from homology"/>
<organism evidence="6 7">
    <name type="scientific">Hanseniaspora guilliermondii</name>
    <dbReference type="NCBI Taxonomy" id="56406"/>
    <lineage>
        <taxon>Eukaryota</taxon>
        <taxon>Fungi</taxon>
        <taxon>Dikarya</taxon>
        <taxon>Ascomycota</taxon>
        <taxon>Saccharomycotina</taxon>
        <taxon>Saccharomycetes</taxon>
        <taxon>Saccharomycodales</taxon>
        <taxon>Saccharomycodaceae</taxon>
        <taxon>Hanseniaspora</taxon>
    </lineage>
</organism>
<dbReference type="Pfam" id="PF03810">
    <property type="entry name" value="IBN_N"/>
    <property type="match status" value="1"/>
</dbReference>
<evidence type="ECO:0000259" key="5">
    <source>
        <dbReference type="PROSITE" id="PS50166"/>
    </source>
</evidence>
<sequence length="1083" mass="126481">MSSEPNIYLDNLALVQCLRHAAGANVNPELAKKAEDQLKVWNDYYLVDGTLHKAYQEVYLDLSNDLNIRWLAVINFKRIVEQKWKSIPMDVKLEIRSKILNNLDEYNKNLCMQNALAIRVMVRQDFPNQWESMLDDFNQVLTSIYMNIQNNPLNSVEKIKLYNILLILNQVVKIVASARIGKCKIVFQEKSEMFFNILYQIYSNFSQIWISNLEQDSLNEDDMLEAMNISYICSKVLRVVITDGFRQPYLNENCNSLFDMMIKHFFNLIKDKHFFNKSLNKYPILRKITIGFLKTLIRFKGSWDNDIYKLLLFNTEIVDSLIIQIIQFLNTQGEFIYVTNNESDLSEVHEIFYKIGVNFFQVLKPIVQYCSPDNKITLTKYKSDMERMKAIKVNLDSNIFSKIDFILQSINSLEQYYLKLTQQDLELIVEDPEEWANDDLAADPSFNIRKAGEVFFCTILSFYKENTEVVLMERLNSVDPSSTNDYLGLDALYTMFESSVEKLSSKADIDNIICNVLFPLVPFETNTKQIDDIYKIVMIRRICSIISQWSENLDKNEVRQPVYAFLLKSLQVYGENSVVSSSVLQSITDVVSSSTFEKENFKNYISPLIESIVIKVLPTVTLPHTKINALKSIQTIISENRPLVENDNIINVLKNLPALWEDNVQNQSTLIVAQQLMRLTTSIIRSLNEKSYITWDLAFPMISQGIDSSKANLERYNLLGEDAYDLLQEVLDCFPFQSALPEYYNKGMSLIGGVFLKNYMLSFDSNTDLMPVLLNIFRLFAVVLPIDTFINLQEFKYICSKMCSQLSNIRDDLFESMYNTWDHLLLKISFLSDNSELRTQVLNWFVESGVYQALLNKVLLKESADDDMEDKCFNVISRLFFINQDLFLNELNKYHMSSCVPKYENDRVEIIYQSSVHKEMSFTEVFQTLIDKWYHCISLRIYSAKERKLNLLAISSIYKLLPKNDFYMLDKLKIHVNNFKPIASLWIEFLESVNEDNNGDCEKYHKIDQYIEQYMDLITDSFRIVKHTKKENDIALKIVFKQYIYEIINNYIIADPDLSQLWNSGHEMLFSNEIKEGLEIFLK</sequence>
<comment type="subcellular location">
    <subcellularLocation>
        <location evidence="1">Nucleus</location>
    </subcellularLocation>
</comment>
<dbReference type="InterPro" id="IPR016024">
    <property type="entry name" value="ARM-type_fold"/>
</dbReference>
<protein>
    <recommendedName>
        <fullName evidence="5">Importin N-terminal domain-containing protein</fullName>
    </recommendedName>
</protein>
<dbReference type="GO" id="GO:0005635">
    <property type="term" value="C:nuclear envelope"/>
    <property type="evidence" value="ECO:0007669"/>
    <property type="project" value="TreeGrafter"/>
</dbReference>
<dbReference type="AlphaFoldDB" id="A0A1L0B2K2"/>
<keyword evidence="7" id="KW-1185">Reference proteome</keyword>
<evidence type="ECO:0000256" key="1">
    <source>
        <dbReference type="ARBA" id="ARBA00004123"/>
    </source>
</evidence>
<dbReference type="SUPFAM" id="SSF48371">
    <property type="entry name" value="ARM repeat"/>
    <property type="match status" value="1"/>
</dbReference>
<name>A0A1L0B2K2_9ASCO</name>
<dbReference type="InterPro" id="IPR011989">
    <property type="entry name" value="ARM-like"/>
</dbReference>
<feature type="domain" description="Importin N-terminal" evidence="5">
    <location>
        <begin position="34"/>
        <end position="105"/>
    </location>
</feature>
<dbReference type="PANTHER" id="PTHR10997:SF7">
    <property type="entry name" value="IMPORTIN-11"/>
    <property type="match status" value="1"/>
</dbReference>
<dbReference type="InterPro" id="IPR058669">
    <property type="entry name" value="TPR_IPO7/11-like"/>
</dbReference>
<reference evidence="7" key="1">
    <citation type="submission" date="2016-11" db="EMBL/GenBank/DDBJ databases">
        <authorList>
            <person name="Guldener U."/>
        </authorList>
    </citation>
    <scope>NUCLEOTIDE SEQUENCE [LARGE SCALE GENOMIC DNA]</scope>
</reference>
<dbReference type="Pfam" id="PF25758">
    <property type="entry name" value="TPR_IPO11"/>
    <property type="match status" value="1"/>
</dbReference>
<dbReference type="InterPro" id="IPR001494">
    <property type="entry name" value="Importin-beta_N"/>
</dbReference>
<dbReference type="EMBL" id="FQNF01000057">
    <property type="protein sequence ID" value="SGZ40626.1"/>
    <property type="molecule type" value="Genomic_DNA"/>
</dbReference>
<dbReference type="VEuPathDB" id="FungiDB:HGUI_02826"/>
<evidence type="ECO:0000313" key="7">
    <source>
        <dbReference type="Proteomes" id="UP000183365"/>
    </source>
</evidence>